<feature type="signal peptide" evidence="3">
    <location>
        <begin position="1"/>
        <end position="22"/>
    </location>
</feature>
<dbReference type="Proteomes" id="UP000186905">
    <property type="component" value="Unassembled WGS sequence"/>
</dbReference>
<dbReference type="Gene3D" id="2.40.50.100">
    <property type="match status" value="1"/>
</dbReference>
<evidence type="ECO:0000256" key="1">
    <source>
        <dbReference type="ARBA" id="ARBA00009477"/>
    </source>
</evidence>
<dbReference type="Gene3D" id="2.40.30.170">
    <property type="match status" value="1"/>
</dbReference>
<dbReference type="PANTHER" id="PTHR30469">
    <property type="entry name" value="MULTIDRUG RESISTANCE PROTEIN MDTA"/>
    <property type="match status" value="1"/>
</dbReference>
<gene>
    <name evidence="4" type="ORF">BIT28_05365</name>
</gene>
<feature type="chain" id="PRO_5013022958" evidence="3">
    <location>
        <begin position="23"/>
        <end position="383"/>
    </location>
</feature>
<dbReference type="GO" id="GO:1990281">
    <property type="term" value="C:efflux pump complex"/>
    <property type="evidence" value="ECO:0007669"/>
    <property type="project" value="TreeGrafter"/>
</dbReference>
<dbReference type="SUPFAM" id="SSF111369">
    <property type="entry name" value="HlyD-like secretion proteins"/>
    <property type="match status" value="1"/>
</dbReference>
<sequence>MKLKMLTIAVTLASAASIVAVAAYNGEQMSAVIVPAVETRGPQYPDVAIVEVARRDYRATITGHGEAKPRYELDLTAEVSGQVESLADRFETGLEFEKGDALVRLNQTDYQQAVASAKASVADARLALLEEQRQGQQALKEWKRSGLKGQPDSSLVLREPQLQAAEAKLENAKRELEKAKRDLGKTTIKAPFNALIISREVQPGSYIQAGSKVAMLYSTDRIEISIPLSGNQWGNLPPLNSLGNEQWPVELTSTEGNKQWQGYVERVEQHLDSASRQRSLIVVVEQPLQKANPLYAGTFVEAKVQGRDLSELWQLPASAISQTGEIWLVDDNQSLFSIKAKKQFEDSNYVYVVPPDGTEYARVVIRPLNSYVQGMYVQPVVEG</sequence>
<evidence type="ECO:0000256" key="2">
    <source>
        <dbReference type="SAM" id="Coils"/>
    </source>
</evidence>
<reference evidence="4 5" key="1">
    <citation type="submission" date="2016-09" db="EMBL/GenBank/DDBJ databases">
        <title>Photobacterium proteolyticum sp. nov. a protease producing bacterium isolated from ocean sediments of Laizhou Bay.</title>
        <authorList>
            <person name="Li Y."/>
        </authorList>
    </citation>
    <scope>NUCLEOTIDE SEQUENCE [LARGE SCALE GENOMIC DNA]</scope>
    <source>
        <strain evidence="4 5">13-12</strain>
    </source>
</reference>
<feature type="coiled-coil region" evidence="2">
    <location>
        <begin position="159"/>
        <end position="189"/>
    </location>
</feature>
<dbReference type="PANTHER" id="PTHR30469:SF12">
    <property type="entry name" value="MULTIDRUG RESISTANCE PROTEIN MDTA"/>
    <property type="match status" value="1"/>
</dbReference>
<dbReference type="STRING" id="1903952.BIT28_05365"/>
<evidence type="ECO:0000313" key="4">
    <source>
        <dbReference type="EMBL" id="OLQ77762.1"/>
    </source>
</evidence>
<dbReference type="RefSeq" id="WP_075763440.1">
    <property type="nucleotide sequence ID" value="NZ_MJIL01000060.1"/>
</dbReference>
<keyword evidence="5" id="KW-1185">Reference proteome</keyword>
<comment type="similarity">
    <text evidence="1">Belongs to the membrane fusion protein (MFP) (TC 8.A.1) family.</text>
</comment>
<name>A0A1Q9GST9_9GAMM</name>
<evidence type="ECO:0000256" key="3">
    <source>
        <dbReference type="SAM" id="SignalP"/>
    </source>
</evidence>
<evidence type="ECO:0000313" key="5">
    <source>
        <dbReference type="Proteomes" id="UP000186905"/>
    </source>
</evidence>
<dbReference type="AlphaFoldDB" id="A0A1Q9GST9"/>
<dbReference type="Gene3D" id="1.10.287.470">
    <property type="entry name" value="Helix hairpin bin"/>
    <property type="match status" value="1"/>
</dbReference>
<keyword evidence="3" id="KW-0732">Signal</keyword>
<keyword evidence="2" id="KW-0175">Coiled coil</keyword>
<dbReference type="EMBL" id="MJIL01000060">
    <property type="protein sequence ID" value="OLQ77762.1"/>
    <property type="molecule type" value="Genomic_DNA"/>
</dbReference>
<comment type="caution">
    <text evidence="4">The sequence shown here is derived from an EMBL/GenBank/DDBJ whole genome shotgun (WGS) entry which is preliminary data.</text>
</comment>
<dbReference type="InterPro" id="IPR006143">
    <property type="entry name" value="RND_pump_MFP"/>
</dbReference>
<protein>
    <submittedName>
        <fullName evidence="4">Efflux transporter periplasmic adaptor subunit</fullName>
    </submittedName>
</protein>
<proteinExistence type="inferred from homology"/>
<dbReference type="NCBIfam" id="TIGR01730">
    <property type="entry name" value="RND_mfp"/>
    <property type="match status" value="1"/>
</dbReference>
<dbReference type="OrthoDB" id="9781888at2"/>
<dbReference type="GO" id="GO:0015562">
    <property type="term" value="F:efflux transmembrane transporter activity"/>
    <property type="evidence" value="ECO:0007669"/>
    <property type="project" value="TreeGrafter"/>
</dbReference>
<accession>A0A1Q9GST9</accession>
<organism evidence="4 5">
    <name type="scientific">Photobacterium proteolyticum</name>
    <dbReference type="NCBI Taxonomy" id="1903952"/>
    <lineage>
        <taxon>Bacteria</taxon>
        <taxon>Pseudomonadati</taxon>
        <taxon>Pseudomonadota</taxon>
        <taxon>Gammaproteobacteria</taxon>
        <taxon>Vibrionales</taxon>
        <taxon>Vibrionaceae</taxon>
        <taxon>Photobacterium</taxon>
    </lineage>
</organism>